<evidence type="ECO:0000313" key="5">
    <source>
        <dbReference type="Proteomes" id="UP000256345"/>
    </source>
</evidence>
<dbReference type="RefSeq" id="WP_082175673.1">
    <property type="nucleotide sequence ID" value="NZ_CP011509.1"/>
</dbReference>
<dbReference type="EMBL" id="CP011509">
    <property type="protein sequence ID" value="AKJ07436.1"/>
    <property type="molecule type" value="Genomic_DNA"/>
</dbReference>
<dbReference type="InterPro" id="IPR015018">
    <property type="entry name" value="DUF1905"/>
</dbReference>
<organism evidence="2 4">
    <name type="scientific">Archangium gephyra</name>
    <dbReference type="NCBI Taxonomy" id="48"/>
    <lineage>
        <taxon>Bacteria</taxon>
        <taxon>Pseudomonadati</taxon>
        <taxon>Myxococcota</taxon>
        <taxon>Myxococcia</taxon>
        <taxon>Myxococcales</taxon>
        <taxon>Cystobacterineae</taxon>
        <taxon>Archangiaceae</taxon>
        <taxon>Archangium</taxon>
    </lineage>
</organism>
<feature type="region of interest" description="Disordered" evidence="1">
    <location>
        <begin position="104"/>
        <end position="149"/>
    </location>
</feature>
<proteinExistence type="predicted"/>
<reference evidence="2 4" key="1">
    <citation type="submission" date="2015-05" db="EMBL/GenBank/DDBJ databases">
        <title>Genome assembly of Archangium gephyra DSM 2261.</title>
        <authorList>
            <person name="Sharma G."/>
            <person name="Subramanian S."/>
        </authorList>
    </citation>
    <scope>NUCLEOTIDE SEQUENCE [LARGE SCALE GENOMIC DNA]</scope>
    <source>
        <strain evidence="2 4">DSM 2261</strain>
    </source>
</reference>
<accession>A0AAC8QH73</accession>
<evidence type="ECO:0000313" key="4">
    <source>
        <dbReference type="Proteomes" id="UP000035579"/>
    </source>
</evidence>
<dbReference type="EMBL" id="QUMU01000011">
    <property type="protein sequence ID" value="REG26832.1"/>
    <property type="molecule type" value="Genomic_DNA"/>
</dbReference>
<dbReference type="InterPro" id="IPR037079">
    <property type="entry name" value="AF2212/PG0164-like_sf"/>
</dbReference>
<dbReference type="Pfam" id="PF08922">
    <property type="entry name" value="DUF1905"/>
    <property type="match status" value="1"/>
</dbReference>
<dbReference type="Gene3D" id="2.40.30.100">
    <property type="entry name" value="AF2212/PG0164-like"/>
    <property type="match status" value="1"/>
</dbReference>
<keyword evidence="5" id="KW-1185">Reference proteome</keyword>
<name>A0AAC8QH73_9BACT</name>
<dbReference type="KEGG" id="age:AA314_09062"/>
<reference evidence="3 5" key="2">
    <citation type="submission" date="2018-08" db="EMBL/GenBank/DDBJ databases">
        <title>Genomic Encyclopedia of Archaeal and Bacterial Type Strains, Phase II (KMG-II): from individual species to whole genera.</title>
        <authorList>
            <person name="Goeker M."/>
        </authorList>
    </citation>
    <scope>NUCLEOTIDE SEQUENCE [LARGE SCALE GENOMIC DNA]</scope>
    <source>
        <strain evidence="3 5">DSM 2261</strain>
    </source>
</reference>
<dbReference type="Proteomes" id="UP000256345">
    <property type="component" value="Unassembled WGS sequence"/>
</dbReference>
<gene>
    <name evidence="2" type="ORF">AA314_09062</name>
    <name evidence="3" type="ORF">ATI61_111383</name>
</gene>
<feature type="compositionally biased region" description="Basic residues" evidence="1">
    <location>
        <begin position="140"/>
        <end position="149"/>
    </location>
</feature>
<evidence type="ECO:0000313" key="3">
    <source>
        <dbReference type="EMBL" id="REG26832.1"/>
    </source>
</evidence>
<protein>
    <submittedName>
        <fullName evidence="3">Uncharacterized protein DUF1905</fullName>
    </submittedName>
</protein>
<sequence length="149" mass="16593">MRQEKFETVVGAGHMGLVFIQIPFDPSVVWDVRRRHFVQGRVNGSPFEGEVGFRRRKFYMLLDEELQRVARLSPGDAVEVVIAPREPGEAELSSDPRLAWIRPAGAAEPAPRKKAAAKKTAAAVAKKEARPAKSPARKQPQARKRTVKT</sequence>
<evidence type="ECO:0000313" key="2">
    <source>
        <dbReference type="EMBL" id="AKJ07436.1"/>
    </source>
</evidence>
<dbReference type="AlphaFoldDB" id="A0AAC8QH73"/>
<dbReference type="SUPFAM" id="SSF141694">
    <property type="entry name" value="AF2212/PG0164-like"/>
    <property type="match status" value="1"/>
</dbReference>
<evidence type="ECO:0000256" key="1">
    <source>
        <dbReference type="SAM" id="MobiDB-lite"/>
    </source>
</evidence>
<dbReference type="Proteomes" id="UP000035579">
    <property type="component" value="Chromosome"/>
</dbReference>